<name>A0A6J5GDH7_9BURK</name>
<evidence type="ECO:0000313" key="3">
    <source>
        <dbReference type="Proteomes" id="UP000494119"/>
    </source>
</evidence>
<organism evidence="2 3">
    <name type="scientific">Paraburkholderia caffeinitolerans</name>
    <dbReference type="NCBI Taxonomy" id="1723730"/>
    <lineage>
        <taxon>Bacteria</taxon>
        <taxon>Pseudomonadati</taxon>
        <taxon>Pseudomonadota</taxon>
        <taxon>Betaproteobacteria</taxon>
        <taxon>Burkholderiales</taxon>
        <taxon>Burkholderiaceae</taxon>
        <taxon>Paraburkholderia</taxon>
    </lineage>
</organism>
<feature type="chain" id="PRO_5027069918" evidence="1">
    <location>
        <begin position="18"/>
        <end position="116"/>
    </location>
</feature>
<feature type="signal peptide" evidence="1">
    <location>
        <begin position="1"/>
        <end position="17"/>
    </location>
</feature>
<reference evidence="2 3" key="1">
    <citation type="submission" date="2020-04" db="EMBL/GenBank/DDBJ databases">
        <authorList>
            <person name="De Canck E."/>
        </authorList>
    </citation>
    <scope>NUCLEOTIDE SEQUENCE [LARGE SCALE GENOMIC DNA]</scope>
    <source>
        <strain evidence="2 3">LMG 28688</strain>
    </source>
</reference>
<evidence type="ECO:0000256" key="1">
    <source>
        <dbReference type="SAM" id="SignalP"/>
    </source>
</evidence>
<proteinExistence type="predicted"/>
<keyword evidence="1" id="KW-0732">Signal</keyword>
<evidence type="ECO:0000313" key="2">
    <source>
        <dbReference type="EMBL" id="CAB3796804.1"/>
    </source>
</evidence>
<gene>
    <name evidence="2" type="ORF">LMG28688_04389</name>
</gene>
<dbReference type="RefSeq" id="WP_129562728.1">
    <property type="nucleotide sequence ID" value="NZ_CADIKL010000024.1"/>
</dbReference>
<sequence>MRKLLVLLSMTPAMCFAKLPAGLPCASWPTNVAEVKLQNAGVFKITQLDESKTKAVPIAIQSIGKDLYRQVFDITLYAHSGEKFHVVTVNNASSTECSMSDVDIYVVSQKFDAQVP</sequence>
<dbReference type="EMBL" id="CADIKL010000024">
    <property type="protein sequence ID" value="CAB3796804.1"/>
    <property type="molecule type" value="Genomic_DNA"/>
</dbReference>
<dbReference type="Proteomes" id="UP000494119">
    <property type="component" value="Unassembled WGS sequence"/>
</dbReference>
<keyword evidence="3" id="KW-1185">Reference proteome</keyword>
<accession>A0A6J5GDH7</accession>
<protein>
    <submittedName>
        <fullName evidence="2">Uncharacterized protein</fullName>
    </submittedName>
</protein>
<dbReference type="AlphaFoldDB" id="A0A6J5GDH7"/>